<evidence type="ECO:0000259" key="1">
    <source>
        <dbReference type="PROSITE" id="PS50835"/>
    </source>
</evidence>
<reference evidence="2 3" key="1">
    <citation type="journal article" date="2015" name="Int. J. Syst. Evol. Microbiol.">
        <title>Amycolatopsis rhabdoformis sp. nov., an actinomycete isolated from a tropical forest soil.</title>
        <authorList>
            <person name="Souza W.R."/>
            <person name="Silva R.E."/>
            <person name="Goodfellow M."/>
            <person name="Busarakam K."/>
            <person name="Figueiro F.S."/>
            <person name="Ferreira D."/>
            <person name="Rodrigues-Filho E."/>
            <person name="Moraes L.A.B."/>
            <person name="Zucchi T.D."/>
        </authorList>
    </citation>
    <scope>NUCLEOTIDE SEQUENCE [LARGE SCALE GENOMIC DNA]</scope>
    <source>
        <strain evidence="2 3">NCIMB 14900</strain>
    </source>
</reference>
<keyword evidence="3" id="KW-1185">Reference proteome</keyword>
<dbReference type="InterPro" id="IPR007110">
    <property type="entry name" value="Ig-like_dom"/>
</dbReference>
<dbReference type="EMBL" id="CP142149">
    <property type="protein sequence ID" value="WSE26130.1"/>
    <property type="molecule type" value="Genomic_DNA"/>
</dbReference>
<dbReference type="RefSeq" id="WP_326565098.1">
    <property type="nucleotide sequence ID" value="NZ_CP142149.1"/>
</dbReference>
<accession>A0ABZ1HUX0</accession>
<dbReference type="Proteomes" id="UP001330812">
    <property type="component" value="Chromosome"/>
</dbReference>
<proteinExistence type="predicted"/>
<dbReference type="PROSITE" id="PS50835">
    <property type="entry name" value="IG_LIKE"/>
    <property type="match status" value="1"/>
</dbReference>
<sequence length="76" mass="8507">MTADVEITWRPLRGQTEPDVVTLTKDSLDAARSSALSLACCAGALRIRVTDEHGATRFTWDRSDNLFRTVREGENR</sequence>
<gene>
    <name evidence="2" type="ORF">VSH64_24965</name>
</gene>
<organism evidence="2 3">
    <name type="scientific">Amycolatopsis rhabdoformis</name>
    <dbReference type="NCBI Taxonomy" id="1448059"/>
    <lineage>
        <taxon>Bacteria</taxon>
        <taxon>Bacillati</taxon>
        <taxon>Actinomycetota</taxon>
        <taxon>Actinomycetes</taxon>
        <taxon>Pseudonocardiales</taxon>
        <taxon>Pseudonocardiaceae</taxon>
        <taxon>Amycolatopsis</taxon>
    </lineage>
</organism>
<name>A0ABZ1HUX0_9PSEU</name>
<evidence type="ECO:0000313" key="3">
    <source>
        <dbReference type="Proteomes" id="UP001330812"/>
    </source>
</evidence>
<evidence type="ECO:0000313" key="2">
    <source>
        <dbReference type="EMBL" id="WSE26130.1"/>
    </source>
</evidence>
<protein>
    <recommendedName>
        <fullName evidence="1">Ig-like domain-containing protein</fullName>
    </recommendedName>
</protein>
<feature type="domain" description="Ig-like" evidence="1">
    <location>
        <begin position="18"/>
        <end position="76"/>
    </location>
</feature>